<proteinExistence type="predicted"/>
<accession>A0A9E9BMR1</accession>
<evidence type="ECO:0000313" key="1">
    <source>
        <dbReference type="EMBL" id="WAJ57562.1"/>
    </source>
</evidence>
<sequence length="106" mass="12667">MNYTSFIIKILKEPEQNFLQNNIVVTKMLVKFVSPRTKTFNTEDTFQISIWENLSYETIKYYQPNDYIIIEGYISLRPNFSSLNKISKNDQQVEISVFKHYPFLLI</sequence>
<gene>
    <name evidence="1" type="primary">ycf41</name>
</gene>
<dbReference type="Gene3D" id="2.40.50.140">
    <property type="entry name" value="Nucleic acid-binding proteins"/>
    <property type="match status" value="1"/>
</dbReference>
<evidence type="ECO:0008006" key="2">
    <source>
        <dbReference type="Google" id="ProtNLM"/>
    </source>
</evidence>
<dbReference type="AlphaFoldDB" id="A0A9E9BMR1"/>
<organism evidence="1">
    <name type="scientific">Actinocyclus sp.</name>
    <name type="common">in: diatoms</name>
    <dbReference type="NCBI Taxonomy" id="1923973"/>
    <lineage>
        <taxon>Eukaryota</taxon>
        <taxon>Sar</taxon>
        <taxon>Stramenopiles</taxon>
        <taxon>Ochrophyta</taxon>
        <taxon>Bacillariophyta</taxon>
        <taxon>Coscinodiscophyceae</taxon>
        <taxon>Coscinodiscophycidae</taxon>
        <taxon>Coscinodiscales</taxon>
        <taxon>Hemidiscaceae</taxon>
        <taxon>Actinocyclus</taxon>
    </lineage>
</organism>
<protein>
    <recommendedName>
        <fullName evidence="2">Single-stranded DNA-binding protein</fullName>
    </recommendedName>
</protein>
<keyword evidence="1" id="KW-0934">Plastid</keyword>
<name>A0A9E9BMR1_9STRA</name>
<dbReference type="EMBL" id="OM827248">
    <property type="protein sequence ID" value="WAJ57562.1"/>
    <property type="molecule type" value="Genomic_DNA"/>
</dbReference>
<reference evidence="1" key="1">
    <citation type="submission" date="2022-02" db="EMBL/GenBank/DDBJ databases">
        <authorList>
            <person name="Wang Y."/>
            <person name="Chen N."/>
        </authorList>
    </citation>
    <scope>NUCLEOTIDE SEQUENCE</scope>
</reference>
<dbReference type="InterPro" id="IPR012340">
    <property type="entry name" value="NA-bd_OB-fold"/>
</dbReference>
<geneLocation type="chloroplast" evidence="1"/>
<dbReference type="SUPFAM" id="SSF50249">
    <property type="entry name" value="Nucleic acid-binding proteins"/>
    <property type="match status" value="1"/>
</dbReference>
<keyword evidence="1" id="KW-0150">Chloroplast</keyword>